<dbReference type="Gene3D" id="2.30.30.100">
    <property type="match status" value="1"/>
</dbReference>
<dbReference type="SMART" id="SM00651">
    <property type="entry name" value="Sm"/>
    <property type="match status" value="1"/>
</dbReference>
<dbReference type="GO" id="GO:0034719">
    <property type="term" value="C:SMN-Sm protein complex"/>
    <property type="evidence" value="ECO:0007669"/>
    <property type="project" value="TreeGrafter"/>
</dbReference>
<dbReference type="GO" id="GO:0071004">
    <property type="term" value="C:U2-type prespliceosome"/>
    <property type="evidence" value="ECO:0007669"/>
    <property type="project" value="TreeGrafter"/>
</dbReference>
<gene>
    <name evidence="5" type="ORF">M0811_05220</name>
</gene>
<dbReference type="PANTHER" id="PTHR10553">
    <property type="entry name" value="SMALL NUCLEAR RIBONUCLEOPROTEIN"/>
    <property type="match status" value="1"/>
</dbReference>
<comment type="caution">
    <text evidence="5">The sequence shown here is derived from an EMBL/GenBank/DDBJ whole genome shotgun (WGS) entry which is preliminary data.</text>
</comment>
<evidence type="ECO:0000256" key="3">
    <source>
        <dbReference type="ARBA" id="ARBA00041356"/>
    </source>
</evidence>
<dbReference type="GO" id="GO:0005682">
    <property type="term" value="C:U5 snRNP"/>
    <property type="evidence" value="ECO:0007669"/>
    <property type="project" value="TreeGrafter"/>
</dbReference>
<dbReference type="Pfam" id="PF01423">
    <property type="entry name" value="LSM"/>
    <property type="match status" value="1"/>
</dbReference>
<dbReference type="GO" id="GO:0097526">
    <property type="term" value="C:spliceosomal tri-snRNP complex"/>
    <property type="evidence" value="ECO:0007669"/>
    <property type="project" value="TreeGrafter"/>
</dbReference>
<evidence type="ECO:0000313" key="6">
    <source>
        <dbReference type="Proteomes" id="UP001149090"/>
    </source>
</evidence>
<dbReference type="GO" id="GO:0000398">
    <property type="term" value="P:mRNA splicing, via spliceosome"/>
    <property type="evidence" value="ECO:0007669"/>
    <property type="project" value="TreeGrafter"/>
</dbReference>
<dbReference type="GO" id="GO:0005686">
    <property type="term" value="C:U2 snRNP"/>
    <property type="evidence" value="ECO:0007669"/>
    <property type="project" value="TreeGrafter"/>
</dbReference>
<accession>A0A9Q0LV18</accession>
<dbReference type="InterPro" id="IPR047575">
    <property type="entry name" value="Sm"/>
</dbReference>
<evidence type="ECO:0000256" key="1">
    <source>
        <dbReference type="ARBA" id="ARBA00006850"/>
    </source>
</evidence>
<dbReference type="InterPro" id="IPR010920">
    <property type="entry name" value="LSM_dom_sf"/>
</dbReference>
<dbReference type="GO" id="GO:0005689">
    <property type="term" value="C:U12-type spliceosomal complex"/>
    <property type="evidence" value="ECO:0007669"/>
    <property type="project" value="TreeGrafter"/>
</dbReference>
<organism evidence="5 6">
    <name type="scientific">Anaeramoeba ignava</name>
    <name type="common">Anaerobic marine amoeba</name>
    <dbReference type="NCBI Taxonomy" id="1746090"/>
    <lineage>
        <taxon>Eukaryota</taxon>
        <taxon>Metamonada</taxon>
        <taxon>Anaeramoebidae</taxon>
        <taxon>Anaeramoeba</taxon>
    </lineage>
</organism>
<dbReference type="GO" id="GO:0003723">
    <property type="term" value="F:RNA binding"/>
    <property type="evidence" value="ECO:0007669"/>
    <property type="project" value="InterPro"/>
</dbReference>
<evidence type="ECO:0000256" key="2">
    <source>
        <dbReference type="ARBA" id="ARBA00023274"/>
    </source>
</evidence>
<keyword evidence="2 5" id="KW-0687">Ribonucleoprotein</keyword>
<dbReference type="GO" id="GO:0005685">
    <property type="term" value="C:U1 snRNP"/>
    <property type="evidence" value="ECO:0007669"/>
    <property type="project" value="TreeGrafter"/>
</dbReference>
<dbReference type="Proteomes" id="UP001149090">
    <property type="component" value="Unassembled WGS sequence"/>
</dbReference>
<dbReference type="EMBL" id="JAPDFW010000055">
    <property type="protein sequence ID" value="KAJ5077963.1"/>
    <property type="molecule type" value="Genomic_DNA"/>
</dbReference>
<dbReference type="GO" id="GO:0071011">
    <property type="term" value="C:precatalytic spliceosome"/>
    <property type="evidence" value="ECO:0007669"/>
    <property type="project" value="TreeGrafter"/>
</dbReference>
<dbReference type="GO" id="GO:0005687">
    <property type="term" value="C:U4 snRNP"/>
    <property type="evidence" value="ECO:0007669"/>
    <property type="project" value="TreeGrafter"/>
</dbReference>
<evidence type="ECO:0000313" key="5">
    <source>
        <dbReference type="EMBL" id="KAJ5077963.1"/>
    </source>
</evidence>
<feature type="domain" description="Sm" evidence="4">
    <location>
        <begin position="5"/>
        <end position="76"/>
    </location>
</feature>
<name>A0A9Q0LV18_ANAIG</name>
<protein>
    <recommendedName>
        <fullName evidence="3">Sm protein G</fullName>
    </recommendedName>
</protein>
<evidence type="ECO:0000259" key="4">
    <source>
        <dbReference type="PROSITE" id="PS52002"/>
    </source>
</evidence>
<dbReference type="InterPro" id="IPR044641">
    <property type="entry name" value="Lsm7/SmG-like"/>
</dbReference>
<proteinExistence type="inferred from homology"/>
<comment type="similarity">
    <text evidence="1">Belongs to the snRNP Sm proteins family.</text>
</comment>
<dbReference type="OrthoDB" id="2146at2759"/>
<dbReference type="OMA" id="MSKAQPP"/>
<reference evidence="5" key="1">
    <citation type="submission" date="2022-10" db="EMBL/GenBank/DDBJ databases">
        <title>Novel sulphate-reducing endosymbionts in the free-living metamonad Anaeramoeba.</title>
        <authorList>
            <person name="Jerlstrom-Hultqvist J."/>
            <person name="Cepicka I."/>
            <person name="Gallot-Lavallee L."/>
            <person name="Salas-Leiva D."/>
            <person name="Curtis B.A."/>
            <person name="Zahonova K."/>
            <person name="Pipaliya S."/>
            <person name="Dacks J."/>
            <person name="Roger A.J."/>
        </authorList>
    </citation>
    <scope>NUCLEOTIDE SEQUENCE</scope>
    <source>
        <strain evidence="5">BMAN</strain>
    </source>
</reference>
<dbReference type="GO" id="GO:0071013">
    <property type="term" value="C:catalytic step 2 spliceosome"/>
    <property type="evidence" value="ECO:0007669"/>
    <property type="project" value="TreeGrafter"/>
</dbReference>
<sequence length="76" mass="8370">MSKTVNSADLRNFMDKRVSVKLNGDRFITGIIRGYDQFMNLTLTESFEDLLDGSKVSLGTVVVRGNGIISIESLNA</sequence>
<keyword evidence="6" id="KW-1185">Reference proteome</keyword>
<dbReference type="GO" id="GO:0043186">
    <property type="term" value="C:P granule"/>
    <property type="evidence" value="ECO:0007669"/>
    <property type="project" value="TreeGrafter"/>
</dbReference>
<dbReference type="InterPro" id="IPR001163">
    <property type="entry name" value="Sm_dom_euk/arc"/>
</dbReference>
<dbReference type="PANTHER" id="PTHR10553:SF2">
    <property type="entry name" value="SMALL NUCLEAR RIBONUCLEOPROTEIN G"/>
    <property type="match status" value="1"/>
</dbReference>
<dbReference type="PROSITE" id="PS52002">
    <property type="entry name" value="SM"/>
    <property type="match status" value="1"/>
</dbReference>
<dbReference type="AlphaFoldDB" id="A0A9Q0LV18"/>
<dbReference type="SUPFAM" id="SSF50182">
    <property type="entry name" value="Sm-like ribonucleoproteins"/>
    <property type="match status" value="1"/>
</dbReference>